<accession>A0A9J7BQT4</accession>
<dbReference type="RefSeq" id="WP_260794558.1">
    <property type="nucleotide sequence ID" value="NZ_CP093313.1"/>
</dbReference>
<evidence type="ECO:0000313" key="2">
    <source>
        <dbReference type="Proteomes" id="UP001059380"/>
    </source>
</evidence>
<evidence type="ECO:0000313" key="1">
    <source>
        <dbReference type="EMBL" id="UWZ85048.1"/>
    </source>
</evidence>
<dbReference type="KEGG" id="orp:MOP44_03675"/>
<keyword evidence="2" id="KW-1185">Reference proteome</keyword>
<protein>
    <submittedName>
        <fullName evidence="1">Uncharacterized protein</fullName>
    </submittedName>
</protein>
<proteinExistence type="predicted"/>
<gene>
    <name evidence="1" type="ORF">MOP44_03675</name>
</gene>
<organism evidence="1 2">
    <name type="scientific">Occallatibacter riparius</name>
    <dbReference type="NCBI Taxonomy" id="1002689"/>
    <lineage>
        <taxon>Bacteria</taxon>
        <taxon>Pseudomonadati</taxon>
        <taxon>Acidobacteriota</taxon>
        <taxon>Terriglobia</taxon>
        <taxon>Terriglobales</taxon>
        <taxon>Acidobacteriaceae</taxon>
        <taxon>Occallatibacter</taxon>
    </lineage>
</organism>
<dbReference type="Proteomes" id="UP001059380">
    <property type="component" value="Chromosome"/>
</dbReference>
<dbReference type="EMBL" id="CP093313">
    <property type="protein sequence ID" value="UWZ85048.1"/>
    <property type="molecule type" value="Genomic_DNA"/>
</dbReference>
<reference evidence="1" key="1">
    <citation type="submission" date="2021-04" db="EMBL/GenBank/DDBJ databases">
        <title>Phylogenetic analysis of Acidobacteriaceae.</title>
        <authorList>
            <person name="Qiu L."/>
            <person name="Zhang Q."/>
        </authorList>
    </citation>
    <scope>NUCLEOTIDE SEQUENCE</scope>
    <source>
        <strain evidence="1">DSM 25168</strain>
    </source>
</reference>
<sequence>MIGLTISAWAADASNRETVSVAQLEEIVSSARSADHELARRISGLELTERLNADRRSHLAAALPGEQSRAALTVLADLSQLLDPPAGEIVPTFPPDAAARVQIFNRVVTFVQSVMHGMPNFFATRETSRFESRRRIHEVGKSILIQDAPFRSTDRARVTVLYRDGTETVEQEGRKRNGGLRSWGEFGPFLGVIAADMLKGKVTFHHWEGSPGGVLAVFDFSVPKDQSNYVVRFCCALHFEAAHGTWKSDYQLQPAYHGRVAIDPTSGAVLRMVVSADLEPADELSRADLAIEYGPVELGGKPYICPLSSVAVTVTKAAEQAAASLSNPDAAPKKFNAIGTTSLNHTTFEDYHLFRGDLRMVPDPDGPRQP</sequence>
<dbReference type="AlphaFoldDB" id="A0A9J7BQT4"/>
<name>A0A9J7BQT4_9BACT</name>